<dbReference type="OrthoDB" id="9944568at2759"/>
<dbReference type="Pfam" id="PF01545">
    <property type="entry name" value="Cation_efflux"/>
    <property type="match status" value="2"/>
</dbReference>
<dbReference type="Proteomes" id="UP001150569">
    <property type="component" value="Unassembled WGS sequence"/>
</dbReference>
<name>A0A9W8A709_9FUNG</name>
<keyword evidence="4 9" id="KW-0812">Transmembrane</keyword>
<dbReference type="PANTHER" id="PTHR45820:SF4">
    <property type="entry name" value="ZINC TRANSPORTER 63C, ISOFORM F"/>
    <property type="match status" value="1"/>
</dbReference>
<feature type="region of interest" description="Disordered" evidence="8">
    <location>
        <begin position="543"/>
        <end position="574"/>
    </location>
</feature>
<evidence type="ECO:0000256" key="5">
    <source>
        <dbReference type="ARBA" id="ARBA00022833"/>
    </source>
</evidence>
<evidence type="ECO:0000256" key="8">
    <source>
        <dbReference type="SAM" id="MobiDB-lite"/>
    </source>
</evidence>
<protein>
    <submittedName>
        <fullName evidence="12">Zinc resistance conferring protein</fullName>
    </submittedName>
</protein>
<dbReference type="GO" id="GO:0005385">
    <property type="term" value="F:zinc ion transmembrane transporter activity"/>
    <property type="evidence" value="ECO:0007669"/>
    <property type="project" value="TreeGrafter"/>
</dbReference>
<comment type="similarity">
    <text evidence="2">Belongs to the cation diffusion facilitator (CDF) transporter (TC 2.A.4) family. SLC30A subfamily.</text>
</comment>
<feature type="region of interest" description="Disordered" evidence="8">
    <location>
        <begin position="329"/>
        <end position="351"/>
    </location>
</feature>
<feature type="compositionally biased region" description="Acidic residues" evidence="8">
    <location>
        <begin position="189"/>
        <end position="202"/>
    </location>
</feature>
<dbReference type="NCBIfam" id="TIGR01297">
    <property type="entry name" value="CDF"/>
    <property type="match status" value="2"/>
</dbReference>
<evidence type="ECO:0000256" key="7">
    <source>
        <dbReference type="ARBA" id="ARBA00023136"/>
    </source>
</evidence>
<feature type="domain" description="Cation efflux protein transmembrane" evidence="10">
    <location>
        <begin position="11"/>
        <end position="135"/>
    </location>
</feature>
<reference evidence="12" key="1">
    <citation type="submission" date="2022-07" db="EMBL/GenBank/DDBJ databases">
        <title>Phylogenomic reconstructions and comparative analyses of Kickxellomycotina fungi.</title>
        <authorList>
            <person name="Reynolds N.K."/>
            <person name="Stajich J.E."/>
            <person name="Barry K."/>
            <person name="Grigoriev I.V."/>
            <person name="Crous P."/>
            <person name="Smith M.E."/>
        </authorList>
    </citation>
    <scope>NUCLEOTIDE SEQUENCE</scope>
    <source>
        <strain evidence="12">RSA 861</strain>
    </source>
</reference>
<evidence type="ECO:0000256" key="9">
    <source>
        <dbReference type="SAM" id="Phobius"/>
    </source>
</evidence>
<comment type="caution">
    <text evidence="12">The sequence shown here is derived from an EMBL/GenBank/DDBJ whole genome shotgun (WGS) entry which is preliminary data.</text>
</comment>
<sequence length="574" mass="61854">MALSRTVKVSIVLSFSITLFLLEVIVGYVVGSIALIADSFHMLNDILGFVVALGAMRLAKSSTFGPRYTYGWKRAEVLGALINAVLLLGLCLTIYIEAIQRFFNPTPIESPLWILGVGCAGFLFNVVGMFLFQDAHVHGAGGCGGGHSHSQVVPPSPAGATEALGHGHAHRHETCPSADSQTRLRNDEDTLEGESSSDEVDGTPELRQTIISVLPPNDRYALNHPGRFQESIIDAAANLSASFRERSYPRLAPTTGSDRRPSASYDAAGPHTPLLHGSSTSRTHVSIPSYHATSAGTPEDGTVVATTPASRLPDPAVYSELTGGASLERASTARGHSHSHEHSGKDHDHGHGGRLNMRAVFLHVLGDALANLAVIASALIIWLSDSPYRFYFDPAISLVINTVIVYFTLPLVKSASYILLQSVPESVSIGSLRSEIRGLPHVLSIHELHVWQLSDTQIIGSVHVFVSRSLGEAGFMQLAIAIKAIMHRHGIHSTTIQPEFVPNPEHVENNIEAAETACLLRCAEFCTTPSCCFISDQNTRLIDSGSPSDDDDTASRGSGLDHRRHDHHNPDHEH</sequence>
<dbReference type="EMBL" id="JANBPT010000267">
    <property type="protein sequence ID" value="KAJ1924541.1"/>
    <property type="molecule type" value="Genomic_DNA"/>
</dbReference>
<evidence type="ECO:0000256" key="2">
    <source>
        <dbReference type="ARBA" id="ARBA00008873"/>
    </source>
</evidence>
<evidence type="ECO:0000313" key="13">
    <source>
        <dbReference type="Proteomes" id="UP001150569"/>
    </source>
</evidence>
<accession>A0A9W8A709</accession>
<feature type="domain" description="Cation efflux protein cytoplasmic" evidence="11">
    <location>
        <begin position="425"/>
        <end position="499"/>
    </location>
</feature>
<evidence type="ECO:0000256" key="4">
    <source>
        <dbReference type="ARBA" id="ARBA00022692"/>
    </source>
</evidence>
<feature type="transmembrane region" description="Helical" evidence="9">
    <location>
        <begin position="80"/>
        <end position="100"/>
    </location>
</feature>
<dbReference type="GO" id="GO:0016020">
    <property type="term" value="C:membrane"/>
    <property type="evidence" value="ECO:0007669"/>
    <property type="project" value="UniProtKB-SubCell"/>
</dbReference>
<feature type="transmembrane region" description="Helical" evidence="9">
    <location>
        <begin position="12"/>
        <end position="36"/>
    </location>
</feature>
<comment type="subcellular location">
    <subcellularLocation>
        <location evidence="1">Membrane</location>
        <topology evidence="1">Multi-pass membrane protein</topology>
    </subcellularLocation>
</comment>
<gene>
    <name evidence="12" type="primary">ZRC1_2</name>
    <name evidence="12" type="ORF">IWQ60_005132</name>
</gene>
<dbReference type="GO" id="GO:0006882">
    <property type="term" value="P:intracellular zinc ion homeostasis"/>
    <property type="evidence" value="ECO:0007669"/>
    <property type="project" value="TreeGrafter"/>
</dbReference>
<feature type="compositionally biased region" description="Basic and acidic residues" evidence="8">
    <location>
        <begin position="338"/>
        <end position="351"/>
    </location>
</feature>
<feature type="region of interest" description="Disordered" evidence="8">
    <location>
        <begin position="248"/>
        <end position="284"/>
    </location>
</feature>
<evidence type="ECO:0000256" key="1">
    <source>
        <dbReference type="ARBA" id="ARBA00004141"/>
    </source>
</evidence>
<keyword evidence="7 9" id="KW-0472">Membrane</keyword>
<keyword evidence="5" id="KW-0862">Zinc</keyword>
<evidence type="ECO:0000259" key="11">
    <source>
        <dbReference type="Pfam" id="PF16916"/>
    </source>
</evidence>
<organism evidence="12 13">
    <name type="scientific">Tieghemiomyces parasiticus</name>
    <dbReference type="NCBI Taxonomy" id="78921"/>
    <lineage>
        <taxon>Eukaryota</taxon>
        <taxon>Fungi</taxon>
        <taxon>Fungi incertae sedis</taxon>
        <taxon>Zoopagomycota</taxon>
        <taxon>Kickxellomycotina</taxon>
        <taxon>Dimargaritomycetes</taxon>
        <taxon>Dimargaritales</taxon>
        <taxon>Dimargaritaceae</taxon>
        <taxon>Tieghemiomyces</taxon>
    </lineage>
</organism>
<dbReference type="PANTHER" id="PTHR45820">
    <property type="entry name" value="FI23527P1"/>
    <property type="match status" value="1"/>
</dbReference>
<keyword evidence="6 9" id="KW-1133">Transmembrane helix</keyword>
<dbReference type="AlphaFoldDB" id="A0A9W8A709"/>
<evidence type="ECO:0000256" key="6">
    <source>
        <dbReference type="ARBA" id="ARBA00022989"/>
    </source>
</evidence>
<feature type="region of interest" description="Disordered" evidence="8">
    <location>
        <begin position="143"/>
        <end position="205"/>
    </location>
</feature>
<feature type="transmembrane region" description="Helical" evidence="9">
    <location>
        <begin position="112"/>
        <end position="132"/>
    </location>
</feature>
<feature type="transmembrane region" description="Helical" evidence="9">
    <location>
        <begin position="395"/>
        <end position="412"/>
    </location>
</feature>
<dbReference type="InterPro" id="IPR027470">
    <property type="entry name" value="Cation_efflux_CTD"/>
</dbReference>
<keyword evidence="13" id="KW-1185">Reference proteome</keyword>
<evidence type="ECO:0000313" key="12">
    <source>
        <dbReference type="EMBL" id="KAJ1924541.1"/>
    </source>
</evidence>
<proteinExistence type="inferred from homology"/>
<dbReference type="InterPro" id="IPR002524">
    <property type="entry name" value="Cation_efflux"/>
</dbReference>
<feature type="transmembrane region" description="Helical" evidence="9">
    <location>
        <begin position="360"/>
        <end position="383"/>
    </location>
</feature>
<feature type="transmembrane region" description="Helical" evidence="9">
    <location>
        <begin position="42"/>
        <end position="59"/>
    </location>
</feature>
<dbReference type="Pfam" id="PF16916">
    <property type="entry name" value="ZT_dimer"/>
    <property type="match status" value="1"/>
</dbReference>
<feature type="compositionally biased region" description="Basic and acidic residues" evidence="8">
    <location>
        <begin position="559"/>
        <end position="574"/>
    </location>
</feature>
<dbReference type="Gene3D" id="1.20.1510.10">
    <property type="entry name" value="Cation efflux protein transmembrane domain"/>
    <property type="match status" value="2"/>
</dbReference>
<feature type="domain" description="Cation efflux protein transmembrane" evidence="10">
    <location>
        <begin position="340"/>
        <end position="420"/>
    </location>
</feature>
<dbReference type="SUPFAM" id="SSF160240">
    <property type="entry name" value="Cation efflux protein cytoplasmic domain-like"/>
    <property type="match status" value="1"/>
</dbReference>
<dbReference type="InterPro" id="IPR058533">
    <property type="entry name" value="Cation_efflux_TM"/>
</dbReference>
<keyword evidence="3" id="KW-0813">Transport</keyword>
<dbReference type="InterPro" id="IPR036837">
    <property type="entry name" value="Cation_efflux_CTD_sf"/>
</dbReference>
<evidence type="ECO:0000256" key="3">
    <source>
        <dbReference type="ARBA" id="ARBA00022448"/>
    </source>
</evidence>
<evidence type="ECO:0000259" key="10">
    <source>
        <dbReference type="Pfam" id="PF01545"/>
    </source>
</evidence>
<dbReference type="InterPro" id="IPR027469">
    <property type="entry name" value="Cation_efflux_TMD_sf"/>
</dbReference>
<dbReference type="SUPFAM" id="SSF161111">
    <property type="entry name" value="Cation efflux protein transmembrane domain-like"/>
    <property type="match status" value="1"/>
</dbReference>